<dbReference type="GO" id="GO:0006811">
    <property type="term" value="P:monoatomic ion transport"/>
    <property type="evidence" value="ECO:0007669"/>
    <property type="project" value="UniProtKB-KW"/>
</dbReference>
<comment type="function">
    <text evidence="10">Forms passive diffusion pores that allow small molecular weight hydrophilic materials across the outer membrane.</text>
</comment>
<evidence type="ECO:0000256" key="4">
    <source>
        <dbReference type="ARBA" id="ARBA00022692"/>
    </source>
</evidence>
<dbReference type="GO" id="GO:0009279">
    <property type="term" value="C:cell outer membrane"/>
    <property type="evidence" value="ECO:0007669"/>
    <property type="project" value="UniProtKB-SubCell"/>
</dbReference>
<evidence type="ECO:0000256" key="8">
    <source>
        <dbReference type="ARBA" id="ARBA00023136"/>
    </source>
</evidence>
<feature type="region of interest" description="Disordered" evidence="11">
    <location>
        <begin position="65"/>
        <end position="86"/>
    </location>
</feature>
<proteinExistence type="inferred from homology"/>
<keyword evidence="3 10" id="KW-1134">Transmembrane beta strand</keyword>
<evidence type="ECO:0000256" key="7">
    <source>
        <dbReference type="ARBA" id="ARBA00023114"/>
    </source>
</evidence>
<name>A0A6P1BKB5_9BRAD</name>
<dbReference type="InterPro" id="IPR003684">
    <property type="entry name" value="Porin_alphabac"/>
</dbReference>
<dbReference type="Proteomes" id="UP000468531">
    <property type="component" value="Unassembled WGS sequence"/>
</dbReference>
<dbReference type="RefSeq" id="WP_163155914.1">
    <property type="nucleotide sequence ID" value="NZ_VKHP01000076.1"/>
</dbReference>
<protein>
    <recommendedName>
        <fullName evidence="10">Porin</fullName>
    </recommendedName>
</protein>
<dbReference type="AlphaFoldDB" id="A0A6P1BKB5"/>
<evidence type="ECO:0000256" key="10">
    <source>
        <dbReference type="RuleBase" id="RU364005"/>
    </source>
</evidence>
<comment type="domain">
    <text evidence="10">Consists of 16-stranded beta-barrel sheets, with large surface-exposed loops, that form a transmembrane pore at the center of each barrel. The pore is partially ocluded by a peptide loop that folds into the pore lumen.</text>
</comment>
<comment type="subcellular location">
    <subcellularLocation>
        <location evidence="10">Cell outer membrane</location>
        <topology evidence="10">Multi-pass membrane protein</topology>
    </subcellularLocation>
</comment>
<comment type="caution">
    <text evidence="12">The sequence shown here is derived from an EMBL/GenBank/DDBJ whole genome shotgun (WGS) entry which is preliminary data.</text>
</comment>
<sequence length="519" mass="55824">MLRKTLRDELNFARRSSGKPTASRWITTTAMIGCAVSYSSSVAYAESLDELKQELKRLQSRVRSLETAERTGVRNDPSPSKMAKLTPKEAAAQVRADATRPPSKAADVPVAKTGVGYVNVCDVYGPGYFYIPGTRTCMNIGGYVRTDLTTGDTTRGSDIGSFRNGILPGASDRGTYKDAENFEASVNFKAKTATDWGVVNSFVNYRIDYATAASQTATTSGMPSIALDWGYVEMNGFKIGRDETAYNFLIYNNIFRIFEPFVDYKVNQAAYTANFGSGLTATVSMEDPTTGGSMRSNTPPSAARTRRSGASFVYGSMDLPDVIGNVKISQPWGAAQLSVGYHQDYGSPATPYTANGYGGQAAVSFNVPTLGAGTRVSFQGAYSLGATALAYSWGYQGGTAGISSADLGADAAVSNGVLQQAREWTVGSVLEAHISPTVELDVSSAHYAFRNRNTAGALDFKGFEASAQIRWTPFGPELVIYPDFEYRHIDVSAATVAAGNAAFRKADAYIYNLRFLRLF</sequence>
<reference evidence="12 13" key="1">
    <citation type="journal article" date="2020" name="Arch. Microbiol.">
        <title>Bradyrhizobium uaiense sp. nov., a new highly efficient cowpea symbiont.</title>
        <authorList>
            <person name="Cabral Michel D."/>
            <person name="Azarias Guimaraes A."/>
            <person name="Martins da Costa E."/>
            <person name="Soares de Carvalho T."/>
            <person name="Balsanelli E."/>
            <person name="Willems A."/>
            <person name="Maltempi de Souza E."/>
            <person name="de Souza Moreira F.M."/>
        </authorList>
    </citation>
    <scope>NUCLEOTIDE SEQUENCE [LARGE SCALE GENOMIC DNA]</scope>
    <source>
        <strain evidence="12 13">UFLA 03-164</strain>
    </source>
</reference>
<keyword evidence="13" id="KW-1185">Reference proteome</keyword>
<evidence type="ECO:0000256" key="2">
    <source>
        <dbReference type="ARBA" id="ARBA00022448"/>
    </source>
</evidence>
<dbReference type="Pfam" id="PF02530">
    <property type="entry name" value="Porin_2"/>
    <property type="match status" value="1"/>
</dbReference>
<accession>A0A6P1BKB5</accession>
<keyword evidence="7 10" id="KW-0626">Porin</keyword>
<evidence type="ECO:0000256" key="6">
    <source>
        <dbReference type="ARBA" id="ARBA00023065"/>
    </source>
</evidence>
<keyword evidence="4 10" id="KW-0812">Transmembrane</keyword>
<keyword evidence="6 10" id="KW-0406">Ion transport</keyword>
<organism evidence="12 13">
    <name type="scientific">Bradyrhizobium uaiense</name>
    <dbReference type="NCBI Taxonomy" id="2594946"/>
    <lineage>
        <taxon>Bacteria</taxon>
        <taxon>Pseudomonadati</taxon>
        <taxon>Pseudomonadota</taxon>
        <taxon>Alphaproteobacteria</taxon>
        <taxon>Hyphomicrobiales</taxon>
        <taxon>Nitrobacteraceae</taxon>
        <taxon>Bradyrhizobium</taxon>
    </lineage>
</organism>
<evidence type="ECO:0000256" key="3">
    <source>
        <dbReference type="ARBA" id="ARBA00022452"/>
    </source>
</evidence>
<keyword evidence="8 10" id="KW-0472">Membrane</keyword>
<evidence type="ECO:0000256" key="5">
    <source>
        <dbReference type="ARBA" id="ARBA00022729"/>
    </source>
</evidence>
<evidence type="ECO:0000256" key="9">
    <source>
        <dbReference type="ARBA" id="ARBA00023237"/>
    </source>
</evidence>
<comment type="similarity">
    <text evidence="1 10">Belongs to the alphaproteobacteria porin family.</text>
</comment>
<keyword evidence="9 10" id="KW-0998">Cell outer membrane</keyword>
<dbReference type="GO" id="GO:0046930">
    <property type="term" value="C:pore complex"/>
    <property type="evidence" value="ECO:0007669"/>
    <property type="project" value="UniProtKB-KW"/>
</dbReference>
<evidence type="ECO:0000256" key="1">
    <source>
        <dbReference type="ARBA" id="ARBA00009521"/>
    </source>
</evidence>
<dbReference type="GO" id="GO:0015288">
    <property type="term" value="F:porin activity"/>
    <property type="evidence" value="ECO:0007669"/>
    <property type="project" value="UniProtKB-KW"/>
</dbReference>
<evidence type="ECO:0000313" key="12">
    <source>
        <dbReference type="EMBL" id="NEU98002.1"/>
    </source>
</evidence>
<gene>
    <name evidence="12" type="ORF">FNJ47_19755</name>
</gene>
<evidence type="ECO:0000256" key="11">
    <source>
        <dbReference type="SAM" id="MobiDB-lite"/>
    </source>
</evidence>
<dbReference type="EMBL" id="VKHP01000076">
    <property type="protein sequence ID" value="NEU98002.1"/>
    <property type="molecule type" value="Genomic_DNA"/>
</dbReference>
<keyword evidence="2 10" id="KW-0813">Transport</keyword>
<keyword evidence="5" id="KW-0732">Signal</keyword>
<evidence type="ECO:0000313" key="13">
    <source>
        <dbReference type="Proteomes" id="UP000468531"/>
    </source>
</evidence>